<evidence type="ECO:0000313" key="1">
    <source>
        <dbReference type="EMBL" id="CAA7059020.1"/>
    </source>
</evidence>
<proteinExistence type="predicted"/>
<sequence length="124" mass="14431">MRAASPKVSLLDIPDIMRAQSLKPRLPRPIRDPLPHPKFLFEVPEWITREELEDIKLAAKAVTQNGKKYDRFANLTKGDEYEGAFQRRFEAKQKELEKKGVELTIVDVDEYMCLRFLKPPHPIS</sequence>
<name>A0A6D2LFL6_9BRAS</name>
<dbReference type="AlphaFoldDB" id="A0A6D2LFL6"/>
<reference evidence="1" key="1">
    <citation type="submission" date="2020-01" db="EMBL/GenBank/DDBJ databases">
        <authorList>
            <person name="Mishra B."/>
        </authorList>
    </citation>
    <scope>NUCLEOTIDE SEQUENCE [LARGE SCALE GENOMIC DNA]</scope>
</reference>
<accession>A0A6D2LFL6</accession>
<dbReference type="Proteomes" id="UP000467841">
    <property type="component" value="Unassembled WGS sequence"/>
</dbReference>
<comment type="caution">
    <text evidence="1">The sequence shown here is derived from an EMBL/GenBank/DDBJ whole genome shotgun (WGS) entry which is preliminary data.</text>
</comment>
<gene>
    <name evidence="1" type="ORF">MERR_LOCUS46256</name>
</gene>
<organism evidence="1 2">
    <name type="scientific">Microthlaspi erraticum</name>
    <dbReference type="NCBI Taxonomy" id="1685480"/>
    <lineage>
        <taxon>Eukaryota</taxon>
        <taxon>Viridiplantae</taxon>
        <taxon>Streptophyta</taxon>
        <taxon>Embryophyta</taxon>
        <taxon>Tracheophyta</taxon>
        <taxon>Spermatophyta</taxon>
        <taxon>Magnoliopsida</taxon>
        <taxon>eudicotyledons</taxon>
        <taxon>Gunneridae</taxon>
        <taxon>Pentapetalae</taxon>
        <taxon>rosids</taxon>
        <taxon>malvids</taxon>
        <taxon>Brassicales</taxon>
        <taxon>Brassicaceae</taxon>
        <taxon>Coluteocarpeae</taxon>
        <taxon>Microthlaspi</taxon>
    </lineage>
</organism>
<evidence type="ECO:0000313" key="2">
    <source>
        <dbReference type="Proteomes" id="UP000467841"/>
    </source>
</evidence>
<protein>
    <submittedName>
        <fullName evidence="1">Uncharacterized protein</fullName>
    </submittedName>
</protein>
<keyword evidence="2" id="KW-1185">Reference proteome</keyword>
<dbReference type="EMBL" id="CACVBM020001751">
    <property type="protein sequence ID" value="CAA7059020.1"/>
    <property type="molecule type" value="Genomic_DNA"/>
</dbReference>